<comment type="caution">
    <text evidence="1">The sequence shown here is derived from an EMBL/GenBank/DDBJ whole genome shotgun (WGS) entry which is preliminary data.</text>
</comment>
<dbReference type="Proteomes" id="UP000697330">
    <property type="component" value="Unassembled WGS sequence"/>
</dbReference>
<dbReference type="AlphaFoldDB" id="A0A921KLK7"/>
<evidence type="ECO:0000313" key="1">
    <source>
        <dbReference type="EMBL" id="HJF45817.1"/>
    </source>
</evidence>
<dbReference type="RefSeq" id="WP_274959496.1">
    <property type="nucleotide sequence ID" value="NZ_DYWQ01000131.1"/>
</dbReference>
<proteinExistence type="predicted"/>
<dbReference type="EMBL" id="DYWQ01000131">
    <property type="protein sequence ID" value="HJF45817.1"/>
    <property type="molecule type" value="Genomic_DNA"/>
</dbReference>
<evidence type="ECO:0000313" key="2">
    <source>
        <dbReference type="Proteomes" id="UP000697330"/>
    </source>
</evidence>
<protein>
    <submittedName>
        <fullName evidence="1">Uncharacterized protein</fullName>
    </submittedName>
</protein>
<sequence>MDQYEPPSGWNLPPGCFEGDPRAPWNAPDPWEGRSCGECRSCSECKLLDGTKVRVCTCDGCDLEEIDPEAPACEGFEDW</sequence>
<accession>A0A921KLK7</accession>
<reference evidence="1" key="2">
    <citation type="submission" date="2021-09" db="EMBL/GenBank/DDBJ databases">
        <authorList>
            <person name="Gilroy R."/>
        </authorList>
    </citation>
    <scope>NUCLEOTIDE SEQUENCE</scope>
    <source>
        <strain evidence="1">CHK124-7917</strain>
    </source>
</reference>
<organism evidence="1 2">
    <name type="scientific">Thermophilibacter provencensis</name>
    <dbReference type="NCBI Taxonomy" id="1852386"/>
    <lineage>
        <taxon>Bacteria</taxon>
        <taxon>Bacillati</taxon>
        <taxon>Actinomycetota</taxon>
        <taxon>Coriobacteriia</taxon>
        <taxon>Coriobacteriales</taxon>
        <taxon>Atopobiaceae</taxon>
        <taxon>Thermophilibacter</taxon>
    </lineage>
</organism>
<reference evidence="1" key="1">
    <citation type="journal article" date="2021" name="PeerJ">
        <title>Extensive microbial diversity within the chicken gut microbiome revealed by metagenomics and culture.</title>
        <authorList>
            <person name="Gilroy R."/>
            <person name="Ravi A."/>
            <person name="Getino M."/>
            <person name="Pursley I."/>
            <person name="Horton D.L."/>
            <person name="Alikhan N.F."/>
            <person name="Baker D."/>
            <person name="Gharbi K."/>
            <person name="Hall N."/>
            <person name="Watson M."/>
            <person name="Adriaenssens E.M."/>
            <person name="Foster-Nyarko E."/>
            <person name="Jarju S."/>
            <person name="Secka A."/>
            <person name="Antonio M."/>
            <person name="Oren A."/>
            <person name="Chaudhuri R.R."/>
            <person name="La Ragione R."/>
            <person name="Hildebrand F."/>
            <person name="Pallen M.J."/>
        </authorList>
    </citation>
    <scope>NUCLEOTIDE SEQUENCE</scope>
    <source>
        <strain evidence="1">CHK124-7917</strain>
    </source>
</reference>
<name>A0A921KLK7_9ACTN</name>
<gene>
    <name evidence="1" type="ORF">K8U72_08580</name>
</gene>